<sequence length="112" mass="12580">MFQDCQGLRICGVVIVPYCIICQNYCTYPSLSLTSDILGLCLLLSMLSIHYLCWESCLMPLLFPSSSPLSLSISGTLLPQVVFPYPYLGHFYVPHIRLSSSYQNNALVHYPP</sequence>
<dbReference type="AlphaFoldDB" id="A0A8D9BQV1"/>
<accession>A0A8D9BQV1</accession>
<reference evidence="1" key="1">
    <citation type="submission" date="2021-05" db="EMBL/GenBank/DDBJ databases">
        <authorList>
            <person name="Alioto T."/>
            <person name="Alioto T."/>
            <person name="Gomez Garrido J."/>
        </authorList>
    </citation>
    <scope>NUCLEOTIDE SEQUENCE</scope>
</reference>
<dbReference type="EMBL" id="HBUF01666261">
    <property type="protein sequence ID" value="CAG6789693.1"/>
    <property type="molecule type" value="Transcribed_RNA"/>
</dbReference>
<proteinExistence type="predicted"/>
<name>A0A8D9BQV1_9HEMI</name>
<dbReference type="EMBL" id="HBUF01666262">
    <property type="protein sequence ID" value="CAG6789694.1"/>
    <property type="molecule type" value="Transcribed_RNA"/>
</dbReference>
<protein>
    <submittedName>
        <fullName evidence="1">Uncharacterized protein</fullName>
    </submittedName>
</protein>
<evidence type="ECO:0000313" key="1">
    <source>
        <dbReference type="EMBL" id="CAG6789693.1"/>
    </source>
</evidence>
<organism evidence="1">
    <name type="scientific">Cacopsylla melanoneura</name>
    <dbReference type="NCBI Taxonomy" id="428564"/>
    <lineage>
        <taxon>Eukaryota</taxon>
        <taxon>Metazoa</taxon>
        <taxon>Ecdysozoa</taxon>
        <taxon>Arthropoda</taxon>
        <taxon>Hexapoda</taxon>
        <taxon>Insecta</taxon>
        <taxon>Pterygota</taxon>
        <taxon>Neoptera</taxon>
        <taxon>Paraneoptera</taxon>
        <taxon>Hemiptera</taxon>
        <taxon>Sternorrhyncha</taxon>
        <taxon>Psylloidea</taxon>
        <taxon>Psyllidae</taxon>
        <taxon>Psyllinae</taxon>
        <taxon>Cacopsylla</taxon>
    </lineage>
</organism>